<keyword evidence="1" id="KW-0812">Transmembrane</keyword>
<feature type="transmembrane region" description="Helical" evidence="1">
    <location>
        <begin position="127"/>
        <end position="148"/>
    </location>
</feature>
<feature type="transmembrane region" description="Helical" evidence="1">
    <location>
        <begin position="62"/>
        <end position="85"/>
    </location>
</feature>
<feature type="transmembrane region" description="Helical" evidence="1">
    <location>
        <begin position="306"/>
        <end position="326"/>
    </location>
</feature>
<organism evidence="2 3">
    <name type="scientific">Bacteroides cellulosilyticus</name>
    <dbReference type="NCBI Taxonomy" id="246787"/>
    <lineage>
        <taxon>Bacteria</taxon>
        <taxon>Pseudomonadati</taxon>
        <taxon>Bacteroidota</taxon>
        <taxon>Bacteroidia</taxon>
        <taxon>Bacteroidales</taxon>
        <taxon>Bacteroidaceae</taxon>
        <taxon>Bacteroides</taxon>
    </lineage>
</organism>
<feature type="transmembrane region" description="Helical" evidence="1">
    <location>
        <begin position="97"/>
        <end position="115"/>
    </location>
</feature>
<gene>
    <name evidence="2" type="ORF">DWX97_11970</name>
</gene>
<dbReference type="RefSeq" id="WP_007212848.1">
    <property type="nucleotide sequence ID" value="NZ_JADNAL010000028.1"/>
</dbReference>
<feature type="transmembrane region" description="Helical" evidence="1">
    <location>
        <begin position="219"/>
        <end position="241"/>
    </location>
</feature>
<protein>
    <recommendedName>
        <fullName evidence="4">O-antigen ligase domain-containing protein</fullName>
    </recommendedName>
</protein>
<evidence type="ECO:0000313" key="2">
    <source>
        <dbReference type="EMBL" id="RGS36450.1"/>
    </source>
</evidence>
<reference evidence="2 3" key="1">
    <citation type="submission" date="2018-08" db="EMBL/GenBank/DDBJ databases">
        <title>A genome reference for cultivated species of the human gut microbiota.</title>
        <authorList>
            <person name="Zou Y."/>
            <person name="Xue W."/>
            <person name="Luo G."/>
        </authorList>
    </citation>
    <scope>NUCLEOTIDE SEQUENCE [LARGE SCALE GENOMIC DNA]</scope>
    <source>
        <strain evidence="2 3">AF22-3AC</strain>
    </source>
</reference>
<evidence type="ECO:0008006" key="4">
    <source>
        <dbReference type="Google" id="ProtNLM"/>
    </source>
</evidence>
<feature type="transmembrane region" description="Helical" evidence="1">
    <location>
        <begin position="338"/>
        <end position="359"/>
    </location>
</feature>
<accession>A0A412IH24</accession>
<keyword evidence="1" id="KW-0472">Membrane</keyword>
<feature type="transmembrane region" description="Helical" evidence="1">
    <location>
        <begin position="160"/>
        <end position="189"/>
    </location>
</feature>
<dbReference type="Proteomes" id="UP000283341">
    <property type="component" value="Unassembled WGS sequence"/>
</dbReference>
<dbReference type="AlphaFoldDB" id="A0A412IH24"/>
<name>A0A412IH24_9BACE</name>
<comment type="caution">
    <text evidence="2">The sequence shown here is derived from an EMBL/GenBank/DDBJ whole genome shotgun (WGS) entry which is preliminary data.</text>
</comment>
<keyword evidence="1" id="KW-1133">Transmembrane helix</keyword>
<feature type="transmembrane region" description="Helical" evidence="1">
    <location>
        <begin position="36"/>
        <end position="55"/>
    </location>
</feature>
<proteinExistence type="predicted"/>
<evidence type="ECO:0000313" key="3">
    <source>
        <dbReference type="Proteomes" id="UP000283341"/>
    </source>
</evidence>
<sequence>MKMPKNGTNVWIWILFLLIILYQLKGVLYPEGIISVGIAMLELLLCFFFFLGVILSKHVPNIAFSLVLLVVVVTISFLFSPMVLYGSIIGKVSTFPMYRNIIGAVLPFFPLYYWGRKGEIGEGMLKTFFFCVFVVTILVFIRGTFLAVDEKNADTTINEAYRFVFLLPYVAMLKKKWAFMFVVLSLILILLSAKRGALLAYSIGLVIYAYYFLKSNKHFVRNIIILLLVFTLIVYIGIEIYNNNPYLQLRLEDTLEGNTSSRDYLLVKMLSHWCNSNSVMDYFIGIGFCQSVCIAGNYAHNDWVEFLIGMGLIGIVIYFFFYLSLFRYFLFRKKICNLSSFSLIVYMLFLTSLYSMAFFNEPSCFCFILLGYLAGKNEYQRCLVRC</sequence>
<dbReference type="EMBL" id="QRVJ01000009">
    <property type="protein sequence ID" value="RGS36450.1"/>
    <property type="molecule type" value="Genomic_DNA"/>
</dbReference>
<evidence type="ECO:0000256" key="1">
    <source>
        <dbReference type="SAM" id="Phobius"/>
    </source>
</evidence>